<dbReference type="Proteomes" id="UP000724874">
    <property type="component" value="Unassembled WGS sequence"/>
</dbReference>
<evidence type="ECO:0000313" key="3">
    <source>
        <dbReference type="Proteomes" id="UP000724874"/>
    </source>
</evidence>
<keyword evidence="3" id="KW-1185">Reference proteome</keyword>
<dbReference type="AlphaFoldDB" id="A0A9P5TMF5"/>
<keyword evidence="1" id="KW-0472">Membrane</keyword>
<keyword evidence="1" id="KW-0812">Transmembrane</keyword>
<evidence type="ECO:0000313" key="2">
    <source>
        <dbReference type="EMBL" id="KAF8898253.1"/>
    </source>
</evidence>
<accession>A0A9P5TMF5</accession>
<reference evidence="2" key="1">
    <citation type="submission" date="2020-11" db="EMBL/GenBank/DDBJ databases">
        <authorList>
            <consortium name="DOE Joint Genome Institute"/>
            <person name="Ahrendt S."/>
            <person name="Riley R."/>
            <person name="Andreopoulos W."/>
            <person name="LaButti K."/>
            <person name="Pangilinan J."/>
            <person name="Ruiz-duenas F.J."/>
            <person name="Barrasa J.M."/>
            <person name="Sanchez-Garcia M."/>
            <person name="Camarero S."/>
            <person name="Miyauchi S."/>
            <person name="Serrano A."/>
            <person name="Linde D."/>
            <person name="Babiker R."/>
            <person name="Drula E."/>
            <person name="Ayuso-Fernandez I."/>
            <person name="Pacheco R."/>
            <person name="Padilla G."/>
            <person name="Ferreira P."/>
            <person name="Barriuso J."/>
            <person name="Kellner H."/>
            <person name="Castanera R."/>
            <person name="Alfaro M."/>
            <person name="Ramirez L."/>
            <person name="Pisabarro A.G."/>
            <person name="Kuo A."/>
            <person name="Tritt A."/>
            <person name="Lipzen A."/>
            <person name="He G."/>
            <person name="Yan M."/>
            <person name="Ng V."/>
            <person name="Cullen D."/>
            <person name="Martin F."/>
            <person name="Rosso M.-N."/>
            <person name="Henrissat B."/>
            <person name="Hibbett D."/>
            <person name="Martinez A.T."/>
            <person name="Grigoriev I.V."/>
        </authorList>
    </citation>
    <scope>NUCLEOTIDE SEQUENCE</scope>
    <source>
        <strain evidence="2">AH 44721</strain>
    </source>
</reference>
<name>A0A9P5TMF5_GYMJU</name>
<protein>
    <submittedName>
        <fullName evidence="2">Uncharacterized protein</fullName>
    </submittedName>
</protein>
<organism evidence="2 3">
    <name type="scientific">Gymnopilus junonius</name>
    <name type="common">Spectacular rustgill mushroom</name>
    <name type="synonym">Gymnopilus spectabilis subsp. junonius</name>
    <dbReference type="NCBI Taxonomy" id="109634"/>
    <lineage>
        <taxon>Eukaryota</taxon>
        <taxon>Fungi</taxon>
        <taxon>Dikarya</taxon>
        <taxon>Basidiomycota</taxon>
        <taxon>Agaricomycotina</taxon>
        <taxon>Agaricomycetes</taxon>
        <taxon>Agaricomycetidae</taxon>
        <taxon>Agaricales</taxon>
        <taxon>Agaricineae</taxon>
        <taxon>Hymenogastraceae</taxon>
        <taxon>Gymnopilus</taxon>
    </lineage>
</organism>
<dbReference type="EMBL" id="JADNYJ010000054">
    <property type="protein sequence ID" value="KAF8898253.1"/>
    <property type="molecule type" value="Genomic_DNA"/>
</dbReference>
<gene>
    <name evidence="2" type="ORF">CPB84DRAFT_1709727</name>
</gene>
<sequence>MTVAMAFLHSGNSRFLHDYDDFLRLQFVTHGVWDPKLFDDNPEGLFRDIEHTKYREPDNPFPPFFFLYHIFITPIPHLSPGSLFFYPVCVYLVFLWHPSLVSSRSAPLHRLSHGQRDQACVFPFLFPSPISHFPLSFLGIFLSLFPYVLRLYLHFCIAYTGLSSLV</sequence>
<keyword evidence="1" id="KW-1133">Transmembrane helix</keyword>
<proteinExistence type="predicted"/>
<comment type="caution">
    <text evidence="2">The sequence shown here is derived from an EMBL/GenBank/DDBJ whole genome shotgun (WGS) entry which is preliminary data.</text>
</comment>
<evidence type="ECO:0000256" key="1">
    <source>
        <dbReference type="SAM" id="Phobius"/>
    </source>
</evidence>
<feature type="transmembrane region" description="Helical" evidence="1">
    <location>
        <begin position="133"/>
        <end position="153"/>
    </location>
</feature>